<organism evidence="1 2">
    <name type="scientific">Dictyobacter kobayashii</name>
    <dbReference type="NCBI Taxonomy" id="2014872"/>
    <lineage>
        <taxon>Bacteria</taxon>
        <taxon>Bacillati</taxon>
        <taxon>Chloroflexota</taxon>
        <taxon>Ktedonobacteria</taxon>
        <taxon>Ktedonobacterales</taxon>
        <taxon>Dictyobacteraceae</taxon>
        <taxon>Dictyobacter</taxon>
    </lineage>
</organism>
<dbReference type="OrthoDB" id="166908at2"/>
<comment type="caution">
    <text evidence="1">The sequence shown here is derived from an EMBL/GenBank/DDBJ whole genome shotgun (WGS) entry which is preliminary data.</text>
</comment>
<proteinExistence type="predicted"/>
<gene>
    <name evidence="1" type="ORF">KDK_80220</name>
</gene>
<accession>A0A402AYP0</accession>
<sequence length="78" mass="9053">MEPSAPSRSRLFTLRVWQEEVGVDQVEWRGRVQLVSRGDVRYFRQWEALAPLLQSMLADATTLSTIEDCPEHESPEQH</sequence>
<protein>
    <submittedName>
        <fullName evidence="1">Uncharacterized protein</fullName>
    </submittedName>
</protein>
<evidence type="ECO:0000313" key="1">
    <source>
        <dbReference type="EMBL" id="GCE24222.1"/>
    </source>
</evidence>
<reference evidence="2" key="1">
    <citation type="submission" date="2018-12" db="EMBL/GenBank/DDBJ databases">
        <title>Tengunoibacter tsumagoiensis gen. nov., sp. nov., Dictyobacter kobayashii sp. nov., D. alpinus sp. nov., and D. joshuensis sp. nov. and description of Dictyobacteraceae fam. nov. within the order Ktedonobacterales isolated from Tengu-no-mugimeshi.</title>
        <authorList>
            <person name="Wang C.M."/>
            <person name="Zheng Y."/>
            <person name="Sakai Y."/>
            <person name="Toyoda A."/>
            <person name="Minakuchi Y."/>
            <person name="Abe K."/>
            <person name="Yokota A."/>
            <person name="Yabe S."/>
        </authorList>
    </citation>
    <scope>NUCLEOTIDE SEQUENCE [LARGE SCALE GENOMIC DNA]</scope>
    <source>
        <strain evidence="2">Uno11</strain>
    </source>
</reference>
<evidence type="ECO:0000313" key="2">
    <source>
        <dbReference type="Proteomes" id="UP000287188"/>
    </source>
</evidence>
<name>A0A402AYP0_9CHLR</name>
<dbReference type="RefSeq" id="WP_126557475.1">
    <property type="nucleotide sequence ID" value="NZ_BIFS01000002.1"/>
</dbReference>
<keyword evidence="2" id="KW-1185">Reference proteome</keyword>
<dbReference type="Proteomes" id="UP000287188">
    <property type="component" value="Unassembled WGS sequence"/>
</dbReference>
<dbReference type="EMBL" id="BIFS01000002">
    <property type="protein sequence ID" value="GCE24222.1"/>
    <property type="molecule type" value="Genomic_DNA"/>
</dbReference>
<dbReference type="AlphaFoldDB" id="A0A402AYP0"/>